<evidence type="ECO:0000313" key="14">
    <source>
        <dbReference type="EMBL" id="MDJ1482328.1"/>
    </source>
</evidence>
<evidence type="ECO:0000256" key="5">
    <source>
        <dbReference type="ARBA" id="ARBA00023077"/>
    </source>
</evidence>
<dbReference type="Gene3D" id="2.170.130.10">
    <property type="entry name" value="TonB-dependent receptor, plug domain"/>
    <property type="match status" value="1"/>
</dbReference>
<dbReference type="SUPFAM" id="SSF56935">
    <property type="entry name" value="Porins"/>
    <property type="match status" value="1"/>
</dbReference>
<dbReference type="Gene3D" id="2.60.40.1120">
    <property type="entry name" value="Carboxypeptidase-like, regulatory domain"/>
    <property type="match status" value="1"/>
</dbReference>
<evidence type="ECO:0000256" key="9">
    <source>
        <dbReference type="RuleBase" id="RU003357"/>
    </source>
</evidence>
<dbReference type="NCBIfam" id="TIGR04056">
    <property type="entry name" value="OMP_RagA_SusC"/>
    <property type="match status" value="1"/>
</dbReference>
<name>A0AAE3U9J4_9BACT</name>
<evidence type="ECO:0000256" key="6">
    <source>
        <dbReference type="ARBA" id="ARBA00023136"/>
    </source>
</evidence>
<evidence type="ECO:0000313" key="15">
    <source>
        <dbReference type="Proteomes" id="UP001241110"/>
    </source>
</evidence>
<evidence type="ECO:0000256" key="7">
    <source>
        <dbReference type="ARBA" id="ARBA00023237"/>
    </source>
</evidence>
<keyword evidence="3 8" id="KW-1134">Transmembrane beta strand</keyword>
<evidence type="ECO:0000259" key="13">
    <source>
        <dbReference type="Pfam" id="PF16344"/>
    </source>
</evidence>
<sequence>MKNNRYHLFLGTVLLSGSVYLSGFAQSLAAVQIPRPMLEKSEPAAQSLIQVLGELENKYDVHFTYKNTVLENKTVKAFSSSSHELGKILDELLTPQGLKYKRIDNIYVIYAPEEKVNFKLIKHISRESEHDNAVASNQINTIALPTAERLQNLLNAQEITVSGKVSGESGDAMPGVSVSIKGTTKGTTTNGEGRYTLGGVPENGVLVFSSIGYTTEEIQVSNRTIIDVQLNPDLQALSEVVVVGYGTQKKTSVTGAISSVSSKEIAALPVPSVEQAIQGRVAGAIVTNNGAPGEAPLVRIRGISSINYASNPLYVVDGIVNVGDFSNFDSKDIESVEVLKDANSAAIYGSRAAAGVVLITTKKGTKDGSIHVKLDSYIGVQKAWNKLDLLNRDQYLQYGTALRTNAGAALPPRFSTMNEPIYNGSSQTFAQTDTDWQDALFQTASITHNNLSVSGGSEKSRFYSSVGYFSQSGIMKGTGYDRYNFRMNSDHQLLKGVTLGQTLLVSYGYQRREQNAGGRSQIQNMIRMTPYIPLYNPTNIGGYGGTSGADGSDPQNPVRAALQDLDQTSNVRVLGSLFLDVSLTSWLKYRFNVGVNYQTSREYIYQPIYSEGFNSRNPATLREIRSNSFSPVYTNQLTVDKTFGEHTINALAVVEYQSLKSTAIDAQGTTTSNELKELSGLDNRTFTGTRNDWVVYSYIGRLNYEYANKYLLSASIRRDAASHFAPGKKFGNFPSIGIGWRISEENFMKNIPFISELKLRGSYGSLGYIPANYLWQATVTANTSVGVGGSPVLGAYYDKLGNKDLEWEITKMSNIGLDAGFLNNRLNFSLEYYVRNTDNLILEVSPAVSAGYSNPTIANIGKMKNWGYEFQGSYNQTSGAFQWSIGANIGVAKNEVKELDSPTSVLDRGALQDYGNTSITRTEAGQPVQSFYGWLVDGIYQNTSEIVGNDNKPSSAVQNLPLNNDGTVNLTEYNKADNKGKYTRPGDIRFKDVNGDGQITDADRVYLGSFLPKFTYGLNLSANYKGFDLSMFFQGVQGNKIYNGTRVLTEGMLRLFNSSTTVLNAWTPDNTNTNIPRAVDGDPNSNSRTSNRFIEDGSYLRLKNFSIGYTVSAEALKSFTKGHLTNVRLYVSSQNLFTITKYKGYDPEVGSRLSVNNGSLVQGIDYGQFPQARTLIIGLQAGF</sequence>
<dbReference type="PROSITE" id="PS52016">
    <property type="entry name" value="TONB_DEPENDENT_REC_3"/>
    <property type="match status" value="1"/>
</dbReference>
<dbReference type="SUPFAM" id="SSF49464">
    <property type="entry name" value="Carboxypeptidase regulatory domain-like"/>
    <property type="match status" value="1"/>
</dbReference>
<dbReference type="InterPro" id="IPR039426">
    <property type="entry name" value="TonB-dep_rcpt-like"/>
</dbReference>
<gene>
    <name evidence="14" type="ORF">QNI16_17615</name>
</gene>
<feature type="domain" description="Protein FecR C-terminal" evidence="13">
    <location>
        <begin position="46"/>
        <end position="106"/>
    </location>
</feature>
<dbReference type="Pfam" id="PF13715">
    <property type="entry name" value="CarbopepD_reg_2"/>
    <property type="match status" value="1"/>
</dbReference>
<keyword evidence="5 9" id="KW-0798">TonB box</keyword>
<dbReference type="Gene3D" id="2.40.170.20">
    <property type="entry name" value="TonB-dependent receptor, beta-barrel domain"/>
    <property type="match status" value="1"/>
</dbReference>
<dbReference type="InterPro" id="IPR000531">
    <property type="entry name" value="Beta-barrel_TonB"/>
</dbReference>
<evidence type="ECO:0000256" key="3">
    <source>
        <dbReference type="ARBA" id="ARBA00022452"/>
    </source>
</evidence>
<keyword evidence="4 8" id="KW-0812">Transmembrane</keyword>
<feature type="domain" description="TonB-dependent receptor plug" evidence="12">
    <location>
        <begin position="250"/>
        <end position="356"/>
    </location>
</feature>
<dbReference type="InterPro" id="IPR008969">
    <property type="entry name" value="CarboxyPept-like_regulatory"/>
</dbReference>
<evidence type="ECO:0000256" key="1">
    <source>
        <dbReference type="ARBA" id="ARBA00004571"/>
    </source>
</evidence>
<dbReference type="InterPro" id="IPR023997">
    <property type="entry name" value="TonB-dep_OMP_SusC/RagA_CS"/>
</dbReference>
<evidence type="ECO:0000256" key="2">
    <source>
        <dbReference type="ARBA" id="ARBA00022448"/>
    </source>
</evidence>
<keyword evidence="7 8" id="KW-0998">Cell outer membrane</keyword>
<dbReference type="Pfam" id="PF16344">
    <property type="entry name" value="FecR_C"/>
    <property type="match status" value="1"/>
</dbReference>
<reference evidence="14" key="1">
    <citation type="submission" date="2023-05" db="EMBL/GenBank/DDBJ databases">
        <authorList>
            <person name="Zhang X."/>
        </authorList>
    </citation>
    <scope>NUCLEOTIDE SEQUENCE</scope>
    <source>
        <strain evidence="14">YF14B1</strain>
    </source>
</reference>
<feature type="domain" description="TonB-dependent receptor-like beta-barrel" evidence="11">
    <location>
        <begin position="544"/>
        <end position="1117"/>
    </location>
</feature>
<dbReference type="Pfam" id="PF07715">
    <property type="entry name" value="Plug"/>
    <property type="match status" value="1"/>
</dbReference>
<evidence type="ECO:0000256" key="10">
    <source>
        <dbReference type="SAM" id="MobiDB-lite"/>
    </source>
</evidence>
<evidence type="ECO:0000259" key="11">
    <source>
        <dbReference type="Pfam" id="PF00593"/>
    </source>
</evidence>
<comment type="caution">
    <text evidence="14">The sequence shown here is derived from an EMBL/GenBank/DDBJ whole genome shotgun (WGS) entry which is preliminary data.</text>
</comment>
<dbReference type="InterPro" id="IPR037066">
    <property type="entry name" value="Plug_dom_sf"/>
</dbReference>
<keyword evidence="6 8" id="KW-0472">Membrane</keyword>
<dbReference type="Gene3D" id="3.55.50.30">
    <property type="match status" value="1"/>
</dbReference>
<dbReference type="EMBL" id="JASJOS010000007">
    <property type="protein sequence ID" value="MDJ1482328.1"/>
    <property type="molecule type" value="Genomic_DNA"/>
</dbReference>
<feature type="region of interest" description="Disordered" evidence="10">
    <location>
        <begin position="170"/>
        <end position="192"/>
    </location>
</feature>
<dbReference type="AlphaFoldDB" id="A0AAE3U9J4"/>
<organism evidence="14 15">
    <name type="scientific">Xanthocytophaga flava</name>
    <dbReference type="NCBI Taxonomy" id="3048013"/>
    <lineage>
        <taxon>Bacteria</taxon>
        <taxon>Pseudomonadati</taxon>
        <taxon>Bacteroidota</taxon>
        <taxon>Cytophagia</taxon>
        <taxon>Cytophagales</taxon>
        <taxon>Rhodocytophagaceae</taxon>
        <taxon>Xanthocytophaga</taxon>
    </lineage>
</organism>
<comment type="subcellular location">
    <subcellularLocation>
        <location evidence="1 8">Cell outer membrane</location>
        <topology evidence="1 8">Multi-pass membrane protein</topology>
    </subcellularLocation>
</comment>
<dbReference type="InterPro" id="IPR032508">
    <property type="entry name" value="FecR_C"/>
</dbReference>
<comment type="similarity">
    <text evidence="8 9">Belongs to the TonB-dependent receptor family.</text>
</comment>
<keyword evidence="2 8" id="KW-0813">Transport</keyword>
<accession>A0AAE3U9J4</accession>
<proteinExistence type="inferred from homology"/>
<dbReference type="Pfam" id="PF00593">
    <property type="entry name" value="TonB_dep_Rec_b-barrel"/>
    <property type="match status" value="1"/>
</dbReference>
<protein>
    <submittedName>
        <fullName evidence="14">SusC/RagA family TonB-linked outer membrane protein</fullName>
    </submittedName>
</protein>
<dbReference type="InterPro" id="IPR036942">
    <property type="entry name" value="Beta-barrel_TonB_sf"/>
</dbReference>
<evidence type="ECO:0000259" key="12">
    <source>
        <dbReference type="Pfam" id="PF07715"/>
    </source>
</evidence>
<evidence type="ECO:0000256" key="4">
    <source>
        <dbReference type="ARBA" id="ARBA00022692"/>
    </source>
</evidence>
<dbReference type="InterPro" id="IPR012910">
    <property type="entry name" value="Plug_dom"/>
</dbReference>
<dbReference type="NCBIfam" id="TIGR04057">
    <property type="entry name" value="SusC_RagA_signa"/>
    <property type="match status" value="1"/>
</dbReference>
<dbReference type="InterPro" id="IPR023996">
    <property type="entry name" value="TonB-dep_OMP_SusC/RagA"/>
</dbReference>
<evidence type="ECO:0000256" key="8">
    <source>
        <dbReference type="PROSITE-ProRule" id="PRU01360"/>
    </source>
</evidence>
<dbReference type="Proteomes" id="UP001241110">
    <property type="component" value="Unassembled WGS sequence"/>
</dbReference>
<dbReference type="GO" id="GO:0009279">
    <property type="term" value="C:cell outer membrane"/>
    <property type="evidence" value="ECO:0007669"/>
    <property type="project" value="UniProtKB-SubCell"/>
</dbReference>